<dbReference type="EMBL" id="KN838725">
    <property type="protein sequence ID" value="KIJ96343.1"/>
    <property type="molecule type" value="Genomic_DNA"/>
</dbReference>
<dbReference type="HOGENOM" id="CLU_2812765_0_0_1"/>
<evidence type="ECO:0000313" key="3">
    <source>
        <dbReference type="Proteomes" id="UP000054477"/>
    </source>
</evidence>
<accession>A0A0C9X4X4</accession>
<organism evidence="2 3">
    <name type="scientific">Laccaria amethystina LaAM-08-1</name>
    <dbReference type="NCBI Taxonomy" id="1095629"/>
    <lineage>
        <taxon>Eukaryota</taxon>
        <taxon>Fungi</taxon>
        <taxon>Dikarya</taxon>
        <taxon>Basidiomycota</taxon>
        <taxon>Agaricomycotina</taxon>
        <taxon>Agaricomycetes</taxon>
        <taxon>Agaricomycetidae</taxon>
        <taxon>Agaricales</taxon>
        <taxon>Agaricineae</taxon>
        <taxon>Hydnangiaceae</taxon>
        <taxon>Laccaria</taxon>
    </lineage>
</organism>
<feature type="compositionally biased region" description="Polar residues" evidence="1">
    <location>
        <begin position="51"/>
        <end position="61"/>
    </location>
</feature>
<reference evidence="2 3" key="1">
    <citation type="submission" date="2014-04" db="EMBL/GenBank/DDBJ databases">
        <authorList>
            <consortium name="DOE Joint Genome Institute"/>
            <person name="Kuo A."/>
            <person name="Kohler A."/>
            <person name="Nagy L.G."/>
            <person name="Floudas D."/>
            <person name="Copeland A."/>
            <person name="Barry K.W."/>
            <person name="Cichocki N."/>
            <person name="Veneault-Fourrey C."/>
            <person name="LaButti K."/>
            <person name="Lindquist E.A."/>
            <person name="Lipzen A."/>
            <person name="Lundell T."/>
            <person name="Morin E."/>
            <person name="Murat C."/>
            <person name="Sun H."/>
            <person name="Tunlid A."/>
            <person name="Henrissat B."/>
            <person name="Grigoriev I.V."/>
            <person name="Hibbett D.S."/>
            <person name="Martin F."/>
            <person name="Nordberg H.P."/>
            <person name="Cantor M.N."/>
            <person name="Hua S.X."/>
        </authorList>
    </citation>
    <scope>NUCLEOTIDE SEQUENCE [LARGE SCALE GENOMIC DNA]</scope>
    <source>
        <strain evidence="2 3">LaAM-08-1</strain>
    </source>
</reference>
<dbReference type="Proteomes" id="UP000054477">
    <property type="component" value="Unassembled WGS sequence"/>
</dbReference>
<gene>
    <name evidence="2" type="ORF">K443DRAFT_291416</name>
</gene>
<evidence type="ECO:0000313" key="2">
    <source>
        <dbReference type="EMBL" id="KIJ96343.1"/>
    </source>
</evidence>
<keyword evidence="3" id="KW-1185">Reference proteome</keyword>
<reference evidence="3" key="2">
    <citation type="submission" date="2015-01" db="EMBL/GenBank/DDBJ databases">
        <title>Evolutionary Origins and Diversification of the Mycorrhizal Mutualists.</title>
        <authorList>
            <consortium name="DOE Joint Genome Institute"/>
            <consortium name="Mycorrhizal Genomics Consortium"/>
            <person name="Kohler A."/>
            <person name="Kuo A."/>
            <person name="Nagy L.G."/>
            <person name="Floudas D."/>
            <person name="Copeland A."/>
            <person name="Barry K.W."/>
            <person name="Cichocki N."/>
            <person name="Veneault-Fourrey C."/>
            <person name="LaButti K."/>
            <person name="Lindquist E.A."/>
            <person name="Lipzen A."/>
            <person name="Lundell T."/>
            <person name="Morin E."/>
            <person name="Murat C."/>
            <person name="Riley R."/>
            <person name="Ohm R."/>
            <person name="Sun H."/>
            <person name="Tunlid A."/>
            <person name="Henrissat B."/>
            <person name="Grigoriev I.V."/>
            <person name="Hibbett D.S."/>
            <person name="Martin F."/>
        </authorList>
    </citation>
    <scope>NUCLEOTIDE SEQUENCE [LARGE SCALE GENOMIC DNA]</scope>
    <source>
        <strain evidence="3">LaAM-08-1</strain>
    </source>
</reference>
<name>A0A0C9X4X4_9AGAR</name>
<sequence length="67" mass="7903">MKRVERQETIETQQQMVVMHQIQIPLQQQQPSRGGSMLQLPRSQRLDRSDTVNGQVSSSPRNRNRRF</sequence>
<dbReference type="AlphaFoldDB" id="A0A0C9X4X4"/>
<protein>
    <submittedName>
        <fullName evidence="2">Uncharacterized protein</fullName>
    </submittedName>
</protein>
<evidence type="ECO:0000256" key="1">
    <source>
        <dbReference type="SAM" id="MobiDB-lite"/>
    </source>
</evidence>
<feature type="region of interest" description="Disordered" evidence="1">
    <location>
        <begin position="26"/>
        <end position="67"/>
    </location>
</feature>
<proteinExistence type="predicted"/>